<dbReference type="InterPro" id="IPR002575">
    <property type="entry name" value="Aminoglycoside_PTrfase"/>
</dbReference>
<dbReference type="InterPro" id="IPR052732">
    <property type="entry name" value="Cell-binding_unc_protein"/>
</dbReference>
<keyword evidence="4" id="KW-1185">Reference proteome</keyword>
<name>A0A0Q9YLE0_9GAMM</name>
<accession>A0A0Q9YLE0</accession>
<sequence>MSNELITALKNPACYPHDSTNIEVIETHLSWVILTGSFAYKIKKPLNLGFQDFTTLEKRKHYCELEVKYNRQLAGQLYIGVVGISGNASNPSLREEHEAFEYAVKMHQFPQENLLRTMALQKKLSVNIIDNISKQLASFHQQATICPAELPYGSPDEIYVPLMENFTVLRKLPLAASHLSLIEKIANKTQTTFEELRSFMQHRKEQNYIRACHGDLHLGNIVLNNNQPVIFDCIEFNEGFRYTDVMSDVAFLAMDLDHCYASSLGYHFINAYLELTQDYEGLKLLRFYQCYRAMVRAKVSALLHQQLAPTDAEAKQLQTEFVTILSLAERYCELYNPELTIMMGPSGSGKTLYSQQLLEKNGAIRLRSDVLRKHLHHLSPLTQSTALQKETLYSEESTQTLYRHMQKLAALIMNSRFSVIIDATCLKEWQRALFLTVAKQHQSRFNILLFICSIDILEQRIAHRAKLSDASEADNDVLAKQLDEAEPLTDEEEEFVSLVSEELIDNLIVEKEKQYA</sequence>
<dbReference type="Proteomes" id="UP000051497">
    <property type="component" value="Unassembled WGS sequence"/>
</dbReference>
<reference evidence="3" key="3">
    <citation type="submission" date="2021-06" db="EMBL/GenBank/DDBJ databases">
        <title>Genomic Description and Analysis of Intracellular Bacteria, Candidatus Berkiella cookevillensis and Candidatus Berkiella aquae.</title>
        <authorList>
            <person name="Kidane D.T."/>
            <person name="Mehari Y.T."/>
            <person name="Rice F.C."/>
            <person name="Arivett B.A."/>
            <person name="Farone A.L."/>
            <person name="Berk S.G."/>
            <person name="Farone M.B."/>
        </authorList>
    </citation>
    <scope>NUCLEOTIDE SEQUENCE</scope>
    <source>
        <strain evidence="3">HT99</strain>
    </source>
</reference>
<dbReference type="Pfam" id="PF13671">
    <property type="entry name" value="AAA_33"/>
    <property type="match status" value="1"/>
</dbReference>
<dbReference type="PATRIC" id="fig|1590043.3.peg.2398"/>
<dbReference type="Pfam" id="PF01636">
    <property type="entry name" value="APH"/>
    <property type="match status" value="1"/>
</dbReference>
<dbReference type="PANTHER" id="PTHR43883">
    <property type="entry name" value="SLR0207 PROTEIN"/>
    <property type="match status" value="1"/>
</dbReference>
<dbReference type="InterPro" id="IPR027417">
    <property type="entry name" value="P-loop_NTPase"/>
</dbReference>
<dbReference type="OrthoDB" id="9810277at2"/>
<dbReference type="InterPro" id="IPR011009">
    <property type="entry name" value="Kinase-like_dom_sf"/>
</dbReference>
<gene>
    <name evidence="3" type="ORF">HT99x_002160</name>
    <name evidence="2" type="ORF">HT99x_02349</name>
</gene>
<organism evidence="2">
    <name type="scientific">Candidatus Berkiella aquae</name>
    <dbReference type="NCBI Taxonomy" id="295108"/>
    <lineage>
        <taxon>Bacteria</taxon>
        <taxon>Pseudomonadati</taxon>
        <taxon>Pseudomonadota</taxon>
        <taxon>Gammaproteobacteria</taxon>
        <taxon>Candidatus Berkiellales</taxon>
        <taxon>Candidatus Berkiellaceae</taxon>
        <taxon>Candidatus Berkiella</taxon>
    </lineage>
</organism>
<dbReference type="EMBL" id="LKAJ01000010">
    <property type="protein sequence ID" value="KRG20617.1"/>
    <property type="molecule type" value="Genomic_DNA"/>
</dbReference>
<dbReference type="AlphaFoldDB" id="A0A0Q9YLE0"/>
<evidence type="ECO:0000259" key="1">
    <source>
        <dbReference type="Pfam" id="PF01636"/>
    </source>
</evidence>
<protein>
    <submittedName>
        <fullName evidence="3">AAA family ATPase</fullName>
    </submittedName>
    <submittedName>
        <fullName evidence="2">Zeta toxin</fullName>
    </submittedName>
</protein>
<evidence type="ECO:0000313" key="4">
    <source>
        <dbReference type="Proteomes" id="UP000051497"/>
    </source>
</evidence>
<dbReference type="SUPFAM" id="SSF56112">
    <property type="entry name" value="Protein kinase-like (PK-like)"/>
    <property type="match status" value="1"/>
</dbReference>
<evidence type="ECO:0000313" key="2">
    <source>
        <dbReference type="EMBL" id="KRG20617.1"/>
    </source>
</evidence>
<feature type="domain" description="Aminoglycoside phosphotransferase" evidence="1">
    <location>
        <begin position="110"/>
        <end position="284"/>
    </location>
</feature>
<evidence type="ECO:0000313" key="3">
    <source>
        <dbReference type="EMBL" id="MCS5710226.1"/>
    </source>
</evidence>
<reference evidence="3" key="2">
    <citation type="journal article" date="2016" name="Genome Announc.">
        <title>Draft Genome Sequences of Two Novel Amoeba-Resistant Intranuclear Bacteria, 'Candidatus Berkiella cookevillensis' and 'Candidatus Berkiella aquae'.</title>
        <authorList>
            <person name="Mehari Y.T."/>
            <person name="Arivett B.A."/>
            <person name="Farone A.L."/>
            <person name="Gunderson J.H."/>
            <person name="Farone M.B."/>
        </authorList>
    </citation>
    <scope>NUCLEOTIDE SEQUENCE</scope>
    <source>
        <strain evidence="3">HT99</strain>
    </source>
</reference>
<reference evidence="2" key="1">
    <citation type="submission" date="2015-09" db="EMBL/GenBank/DDBJ databases">
        <title>Draft Genome Sequences of Two Novel Amoeba-resistant Intranuclear Bacteria, Candidatus Berkiella cookevillensis and Candidatus Berkiella aquae.</title>
        <authorList>
            <person name="Mehari Y.T."/>
            <person name="Arivett B.A."/>
            <person name="Farone A.L."/>
            <person name="Gunderson J.H."/>
            <person name="Farone M.B."/>
        </authorList>
    </citation>
    <scope>NUCLEOTIDE SEQUENCE [LARGE SCALE GENOMIC DNA]</scope>
    <source>
        <strain evidence="2">HT99</strain>
    </source>
</reference>
<proteinExistence type="predicted"/>
<dbReference type="SUPFAM" id="SSF52540">
    <property type="entry name" value="P-loop containing nucleoside triphosphate hydrolases"/>
    <property type="match status" value="1"/>
</dbReference>
<dbReference type="Gene3D" id="3.40.50.300">
    <property type="entry name" value="P-loop containing nucleotide triphosphate hydrolases"/>
    <property type="match status" value="1"/>
</dbReference>
<dbReference type="RefSeq" id="WP_075066963.1">
    <property type="nucleotide sequence ID" value="NZ_LKAJ02000001.1"/>
</dbReference>
<dbReference type="STRING" id="295108.HT99x_02349"/>
<comment type="caution">
    <text evidence="2">The sequence shown here is derived from an EMBL/GenBank/DDBJ whole genome shotgun (WGS) entry which is preliminary data.</text>
</comment>
<dbReference type="EMBL" id="LKAJ02000001">
    <property type="protein sequence ID" value="MCS5710226.1"/>
    <property type="molecule type" value="Genomic_DNA"/>
</dbReference>
<dbReference type="PANTHER" id="PTHR43883:SF1">
    <property type="entry name" value="GLUCONOKINASE"/>
    <property type="match status" value="1"/>
</dbReference>
<dbReference type="Gene3D" id="3.90.1200.10">
    <property type="match status" value="1"/>
</dbReference>